<protein>
    <submittedName>
        <fullName evidence="1">Uncharacterized protein</fullName>
    </submittedName>
</protein>
<name>A0A0N8PSV6_9CHLR</name>
<dbReference type="AlphaFoldDB" id="A0A0N8PSV6"/>
<reference evidence="1 2" key="1">
    <citation type="submission" date="2015-09" db="EMBL/GenBank/DDBJ databases">
        <title>Draft genome sequence of Kouleothrix aurantiaca JCM 19913.</title>
        <authorList>
            <person name="Hemp J."/>
        </authorList>
    </citation>
    <scope>NUCLEOTIDE SEQUENCE [LARGE SCALE GENOMIC DNA]</scope>
    <source>
        <strain evidence="1 2">COM-B</strain>
    </source>
</reference>
<dbReference type="Proteomes" id="UP000050509">
    <property type="component" value="Unassembled WGS sequence"/>
</dbReference>
<proteinExistence type="predicted"/>
<keyword evidence="2" id="KW-1185">Reference proteome</keyword>
<accession>A0A0N8PSV6</accession>
<comment type="caution">
    <text evidence="1">The sequence shown here is derived from an EMBL/GenBank/DDBJ whole genome shotgun (WGS) entry which is preliminary data.</text>
</comment>
<gene>
    <name evidence="1" type="ORF">SE17_07540</name>
</gene>
<organism evidence="1 2">
    <name type="scientific">Kouleothrix aurantiaca</name>
    <dbReference type="NCBI Taxonomy" id="186479"/>
    <lineage>
        <taxon>Bacteria</taxon>
        <taxon>Bacillati</taxon>
        <taxon>Chloroflexota</taxon>
        <taxon>Chloroflexia</taxon>
        <taxon>Chloroflexales</taxon>
        <taxon>Roseiflexineae</taxon>
        <taxon>Roseiflexaceae</taxon>
        <taxon>Kouleothrix</taxon>
    </lineage>
</organism>
<dbReference type="EMBL" id="LJCR01000177">
    <property type="protein sequence ID" value="KPV53789.1"/>
    <property type="molecule type" value="Genomic_DNA"/>
</dbReference>
<evidence type="ECO:0000313" key="1">
    <source>
        <dbReference type="EMBL" id="KPV53789.1"/>
    </source>
</evidence>
<sequence length="78" mass="8302">MALIEITDPQIDPISQIGLAIRGAIAVCPTTGAELHASHGRRIAGQPRRYMVLFPIGETYTGYGNDSCEIGPLASSDF</sequence>
<evidence type="ECO:0000313" key="2">
    <source>
        <dbReference type="Proteomes" id="UP000050509"/>
    </source>
</evidence>